<dbReference type="Proteomes" id="UP001305779">
    <property type="component" value="Unassembled WGS sequence"/>
</dbReference>
<reference evidence="1 2" key="1">
    <citation type="journal article" date="2023" name="G3 (Bethesda)">
        <title>A chromosome-level genome assembly of Zasmidium syzygii isolated from banana leaves.</title>
        <authorList>
            <person name="van Westerhoven A.C."/>
            <person name="Mehrabi R."/>
            <person name="Talebi R."/>
            <person name="Steentjes M.B.F."/>
            <person name="Corcolon B."/>
            <person name="Chong P.A."/>
            <person name="Kema G.H.J."/>
            <person name="Seidl M.F."/>
        </authorList>
    </citation>
    <scope>NUCLEOTIDE SEQUENCE [LARGE SCALE GENOMIC DNA]</scope>
    <source>
        <strain evidence="1 2">P124</strain>
    </source>
</reference>
<gene>
    <name evidence="1" type="ORF">PRZ48_014740</name>
</gene>
<organism evidence="1 2">
    <name type="scientific">Zasmidium cellare</name>
    <name type="common">Wine cellar mold</name>
    <name type="synonym">Racodium cellare</name>
    <dbReference type="NCBI Taxonomy" id="395010"/>
    <lineage>
        <taxon>Eukaryota</taxon>
        <taxon>Fungi</taxon>
        <taxon>Dikarya</taxon>
        <taxon>Ascomycota</taxon>
        <taxon>Pezizomycotina</taxon>
        <taxon>Dothideomycetes</taxon>
        <taxon>Dothideomycetidae</taxon>
        <taxon>Mycosphaerellales</taxon>
        <taxon>Mycosphaerellaceae</taxon>
        <taxon>Zasmidium</taxon>
    </lineage>
</organism>
<dbReference type="EMBL" id="JAXOVC010000014">
    <property type="protein sequence ID" value="KAK4494442.1"/>
    <property type="molecule type" value="Genomic_DNA"/>
</dbReference>
<comment type="caution">
    <text evidence="1">The sequence shown here is derived from an EMBL/GenBank/DDBJ whole genome shotgun (WGS) entry which is preliminary data.</text>
</comment>
<sequence length="147" mass="16221">MSTDNSRYTLLHTRTQSFLAAFIAGETDKILTDQLTTTPPPRVTEYGPSWATSRLPFLGKTFVGREGWTEYFTAVDSTLEILPSSTGSEAEVSVDEREGVACVRGKAVFKAVKTGREWEEDFVMRVSGFDGEGRIGVVEVWGDTLSE</sequence>
<evidence type="ECO:0000313" key="1">
    <source>
        <dbReference type="EMBL" id="KAK4494442.1"/>
    </source>
</evidence>
<name>A0ABR0DZ47_ZASCE</name>
<accession>A0ABR0DZ47</accession>
<evidence type="ECO:0000313" key="2">
    <source>
        <dbReference type="Proteomes" id="UP001305779"/>
    </source>
</evidence>
<evidence type="ECO:0008006" key="3">
    <source>
        <dbReference type="Google" id="ProtNLM"/>
    </source>
</evidence>
<keyword evidence="2" id="KW-1185">Reference proteome</keyword>
<proteinExistence type="predicted"/>
<protein>
    <recommendedName>
        <fullName evidence="3">SnoaL-like domain-containing protein</fullName>
    </recommendedName>
</protein>